<evidence type="ECO:0000313" key="1">
    <source>
        <dbReference type="Proteomes" id="UP000887563"/>
    </source>
</evidence>
<dbReference type="WBParaSite" id="Minc3s00086g04093">
    <property type="protein sequence ID" value="Minc3s00086g04093"/>
    <property type="gene ID" value="Minc3s00086g04093"/>
</dbReference>
<sequence length="65" mass="7530">MATIFAVATFSLTFKESGKFLWLKLSFIPACPFSAFINNSTLDRSETFELAKFEYKILNRRNENL</sequence>
<organism evidence="1 2">
    <name type="scientific">Meloidogyne incognita</name>
    <name type="common">Southern root-knot nematode worm</name>
    <name type="synonym">Oxyuris incognita</name>
    <dbReference type="NCBI Taxonomy" id="6306"/>
    <lineage>
        <taxon>Eukaryota</taxon>
        <taxon>Metazoa</taxon>
        <taxon>Ecdysozoa</taxon>
        <taxon>Nematoda</taxon>
        <taxon>Chromadorea</taxon>
        <taxon>Rhabditida</taxon>
        <taxon>Tylenchina</taxon>
        <taxon>Tylenchomorpha</taxon>
        <taxon>Tylenchoidea</taxon>
        <taxon>Meloidogynidae</taxon>
        <taxon>Meloidogyninae</taxon>
        <taxon>Meloidogyne</taxon>
        <taxon>Meloidogyne incognita group</taxon>
    </lineage>
</organism>
<protein>
    <submittedName>
        <fullName evidence="2">Uncharacterized protein</fullName>
    </submittedName>
</protein>
<keyword evidence="1" id="KW-1185">Reference proteome</keyword>
<accession>A0A914KRG5</accession>
<name>A0A914KRG5_MELIC</name>
<dbReference type="AlphaFoldDB" id="A0A914KRG5"/>
<reference evidence="2" key="1">
    <citation type="submission" date="2022-11" db="UniProtKB">
        <authorList>
            <consortium name="WormBaseParasite"/>
        </authorList>
    </citation>
    <scope>IDENTIFICATION</scope>
</reference>
<evidence type="ECO:0000313" key="2">
    <source>
        <dbReference type="WBParaSite" id="Minc3s00086g04093"/>
    </source>
</evidence>
<proteinExistence type="predicted"/>
<dbReference type="Proteomes" id="UP000887563">
    <property type="component" value="Unplaced"/>
</dbReference>